<dbReference type="AlphaFoldDB" id="A0A285I499"/>
<protein>
    <submittedName>
        <fullName evidence="1">Uncharacterized protein</fullName>
    </submittedName>
</protein>
<reference evidence="1 2" key="1">
    <citation type="submission" date="2017-09" db="EMBL/GenBank/DDBJ databases">
        <authorList>
            <person name="Ehlers B."/>
            <person name="Leendertz F.H."/>
        </authorList>
    </citation>
    <scope>NUCLEOTIDE SEQUENCE [LARGE SCALE GENOMIC DNA]</scope>
    <source>
        <strain evidence="1 2">CGMCC 4.6857</strain>
    </source>
</reference>
<organism evidence="1 2">
    <name type="scientific">Paractinoplanes atraurantiacus</name>
    <dbReference type="NCBI Taxonomy" id="1036182"/>
    <lineage>
        <taxon>Bacteria</taxon>
        <taxon>Bacillati</taxon>
        <taxon>Actinomycetota</taxon>
        <taxon>Actinomycetes</taxon>
        <taxon>Micromonosporales</taxon>
        <taxon>Micromonosporaceae</taxon>
        <taxon>Paractinoplanes</taxon>
    </lineage>
</organism>
<dbReference type="RefSeq" id="WP_245923085.1">
    <property type="nucleotide sequence ID" value="NZ_OBDY01000006.1"/>
</dbReference>
<name>A0A285I499_9ACTN</name>
<dbReference type="EMBL" id="OBDY01000006">
    <property type="protein sequence ID" value="SNY42815.1"/>
    <property type="molecule type" value="Genomic_DNA"/>
</dbReference>
<sequence>MAYLLFTHRRMAEQAVLVLGPSPRFLEYISQVLPALGETAVVSATCDTLVPQIAVGRAESRRLSEIKGRALWQPALEHYIGSLLPRAREMKLRWEGEFHLIGAEAVGQALASATQGRSYHRARAAFAEQLHHLLAGAVAEQRAALLEEMEEGFEDILARVDKSMGRDCAPAPTRTDDEELEELRDRIAADAGIAKFVEAWWPARDPEVALREFLSSSALLGRFAPELSAEEVELVVSEPGPWAASDIPLLDAIAELLGDTGDPHPQGEFLAERA</sequence>
<evidence type="ECO:0000313" key="1">
    <source>
        <dbReference type="EMBL" id="SNY42815.1"/>
    </source>
</evidence>
<keyword evidence="2" id="KW-1185">Reference proteome</keyword>
<gene>
    <name evidence="1" type="ORF">SAMN05421748_106336</name>
</gene>
<accession>A0A285I499</accession>
<evidence type="ECO:0000313" key="2">
    <source>
        <dbReference type="Proteomes" id="UP000219612"/>
    </source>
</evidence>
<dbReference type="Proteomes" id="UP000219612">
    <property type="component" value="Unassembled WGS sequence"/>
</dbReference>
<proteinExistence type="predicted"/>